<feature type="compositionally biased region" description="Acidic residues" evidence="1">
    <location>
        <begin position="61"/>
        <end position="72"/>
    </location>
</feature>
<evidence type="ECO:0000313" key="2">
    <source>
        <dbReference type="EMBL" id="KAK0477551.1"/>
    </source>
</evidence>
<organism evidence="2 3">
    <name type="scientific">Armillaria novae-zelandiae</name>
    <dbReference type="NCBI Taxonomy" id="153914"/>
    <lineage>
        <taxon>Eukaryota</taxon>
        <taxon>Fungi</taxon>
        <taxon>Dikarya</taxon>
        <taxon>Basidiomycota</taxon>
        <taxon>Agaricomycotina</taxon>
        <taxon>Agaricomycetes</taxon>
        <taxon>Agaricomycetidae</taxon>
        <taxon>Agaricales</taxon>
        <taxon>Marasmiineae</taxon>
        <taxon>Physalacriaceae</taxon>
        <taxon>Armillaria</taxon>
    </lineage>
</organism>
<proteinExistence type="predicted"/>
<gene>
    <name evidence="2" type="ORF">IW261DRAFT_1565862</name>
</gene>
<keyword evidence="3" id="KW-1185">Reference proteome</keyword>
<reference evidence="2" key="1">
    <citation type="submission" date="2023-06" db="EMBL/GenBank/DDBJ databases">
        <authorList>
            <consortium name="Lawrence Berkeley National Laboratory"/>
            <person name="Ahrendt S."/>
            <person name="Sahu N."/>
            <person name="Indic B."/>
            <person name="Wong-Bajracharya J."/>
            <person name="Merenyi Z."/>
            <person name="Ke H.-M."/>
            <person name="Monk M."/>
            <person name="Kocsube S."/>
            <person name="Drula E."/>
            <person name="Lipzen A."/>
            <person name="Balint B."/>
            <person name="Henrissat B."/>
            <person name="Andreopoulos B."/>
            <person name="Martin F.M."/>
            <person name="Harder C.B."/>
            <person name="Rigling D."/>
            <person name="Ford K.L."/>
            <person name="Foster G.D."/>
            <person name="Pangilinan J."/>
            <person name="Papanicolaou A."/>
            <person name="Barry K."/>
            <person name="LaButti K."/>
            <person name="Viragh M."/>
            <person name="Koriabine M."/>
            <person name="Yan M."/>
            <person name="Riley R."/>
            <person name="Champramary S."/>
            <person name="Plett K.L."/>
            <person name="Tsai I.J."/>
            <person name="Slot J."/>
            <person name="Sipos G."/>
            <person name="Plett J."/>
            <person name="Nagy L.G."/>
            <person name="Grigoriev I.V."/>
        </authorList>
    </citation>
    <scope>NUCLEOTIDE SEQUENCE</scope>
    <source>
        <strain evidence="2">ICMP 16352</strain>
    </source>
</reference>
<evidence type="ECO:0000256" key="1">
    <source>
        <dbReference type="SAM" id="MobiDB-lite"/>
    </source>
</evidence>
<comment type="caution">
    <text evidence="2">The sequence shown here is derived from an EMBL/GenBank/DDBJ whole genome shotgun (WGS) entry which is preliminary data.</text>
</comment>
<dbReference type="AlphaFoldDB" id="A0AA39TB95"/>
<evidence type="ECO:0000313" key="3">
    <source>
        <dbReference type="Proteomes" id="UP001175227"/>
    </source>
</evidence>
<dbReference type="EMBL" id="JAUEPR010000016">
    <property type="protein sequence ID" value="KAK0477551.1"/>
    <property type="molecule type" value="Genomic_DNA"/>
</dbReference>
<sequence>MGAYPDRSIAPIFRSRRRQVAASSVSHILPPSESVAQPTMEAIASTLHERILPDYDPTQPLDEDLPDNEDDNGDGHEAPNDDEDCDLPPSVCLPPSWLMASFEVNLQLVKDSVIGHGTSTKITIYEHLRSFWLPCSDTFFILQQHNISPSLLYNPCFFYWDPLALVD</sequence>
<accession>A0AA39TB95</accession>
<dbReference type="Proteomes" id="UP001175227">
    <property type="component" value="Unassembled WGS sequence"/>
</dbReference>
<protein>
    <submittedName>
        <fullName evidence="2">Uncharacterized protein</fullName>
    </submittedName>
</protein>
<name>A0AA39TB95_9AGAR</name>
<feature type="region of interest" description="Disordered" evidence="1">
    <location>
        <begin position="53"/>
        <end position="86"/>
    </location>
</feature>